<evidence type="ECO:0000256" key="2">
    <source>
        <dbReference type="SAM" id="MobiDB-lite"/>
    </source>
</evidence>
<name>A0A1M5E9V4_LOKAT</name>
<dbReference type="STRING" id="366533.SAMN05444339_11210"/>
<dbReference type="Gene3D" id="2.20.200.10">
    <property type="entry name" value="Outer membrane efflux proteins (OEP)"/>
    <property type="match status" value="1"/>
</dbReference>
<dbReference type="InterPro" id="IPR003423">
    <property type="entry name" value="OMP_efflux"/>
</dbReference>
<dbReference type="EMBL" id="FQUE01000012">
    <property type="protein sequence ID" value="SHF76019.1"/>
    <property type="molecule type" value="Genomic_DNA"/>
</dbReference>
<dbReference type="SUPFAM" id="SSF56954">
    <property type="entry name" value="Outer membrane efflux proteins (OEP)"/>
    <property type="match status" value="1"/>
</dbReference>
<keyword evidence="4" id="KW-1185">Reference proteome</keyword>
<accession>A0A1M5E9V4</accession>
<dbReference type="Proteomes" id="UP000183987">
    <property type="component" value="Unassembled WGS sequence"/>
</dbReference>
<proteinExistence type="inferred from homology"/>
<evidence type="ECO:0000256" key="1">
    <source>
        <dbReference type="ARBA" id="ARBA00007613"/>
    </source>
</evidence>
<comment type="similarity">
    <text evidence="1">Belongs to the outer membrane factor (OMF) (TC 1.B.17) family.</text>
</comment>
<evidence type="ECO:0000313" key="3">
    <source>
        <dbReference type="EMBL" id="SHF76019.1"/>
    </source>
</evidence>
<dbReference type="Gene3D" id="1.20.1600.10">
    <property type="entry name" value="Outer membrane efflux proteins (OEP)"/>
    <property type="match status" value="1"/>
</dbReference>
<gene>
    <name evidence="3" type="ORF">SAMN05444339_11210</name>
</gene>
<dbReference type="PANTHER" id="PTHR30203:SF32">
    <property type="entry name" value="CATION EFFLUX SYSTEM PROTEIN CUSC"/>
    <property type="match status" value="1"/>
</dbReference>
<dbReference type="Pfam" id="PF02321">
    <property type="entry name" value="OEP"/>
    <property type="match status" value="1"/>
</dbReference>
<feature type="region of interest" description="Disordered" evidence="2">
    <location>
        <begin position="1"/>
        <end position="21"/>
    </location>
</feature>
<sequence>MQKGAAQPYPGKDATAGVPANLLRNRPDVQAAERRFAAAVAGIGVAEAQLYPSITLAGSVTAADASTWSFGPALSFPVLNQGSLRARRDAAVSTAATAQLDWRAQVLTAVQDVQTAQGNLSRKRREIVALRAVQASNDRVLSLSRTSFDLGELSLLDLLDAERAADASRTSLAAAVRDAAQFWTALMVATGRGWLPAAAPS</sequence>
<evidence type="ECO:0000313" key="4">
    <source>
        <dbReference type="Proteomes" id="UP000183987"/>
    </source>
</evidence>
<dbReference type="PANTHER" id="PTHR30203">
    <property type="entry name" value="OUTER MEMBRANE CATION EFFLUX PROTEIN"/>
    <property type="match status" value="1"/>
</dbReference>
<reference evidence="4" key="1">
    <citation type="submission" date="2016-11" db="EMBL/GenBank/DDBJ databases">
        <authorList>
            <person name="Varghese N."/>
            <person name="Submissions S."/>
        </authorList>
    </citation>
    <scope>NUCLEOTIDE SEQUENCE [LARGE SCALE GENOMIC DNA]</scope>
    <source>
        <strain evidence="4">DSM 29326</strain>
    </source>
</reference>
<protein>
    <submittedName>
        <fullName evidence="3">Outer membrane efflux protein</fullName>
    </submittedName>
</protein>
<dbReference type="GO" id="GO:0015562">
    <property type="term" value="F:efflux transmembrane transporter activity"/>
    <property type="evidence" value="ECO:0007669"/>
    <property type="project" value="InterPro"/>
</dbReference>
<dbReference type="AlphaFoldDB" id="A0A1M5E9V4"/>
<organism evidence="3 4">
    <name type="scientific">Loktanella atrilutea</name>
    <dbReference type="NCBI Taxonomy" id="366533"/>
    <lineage>
        <taxon>Bacteria</taxon>
        <taxon>Pseudomonadati</taxon>
        <taxon>Pseudomonadota</taxon>
        <taxon>Alphaproteobacteria</taxon>
        <taxon>Rhodobacterales</taxon>
        <taxon>Roseobacteraceae</taxon>
        <taxon>Loktanella</taxon>
    </lineage>
</organism>
<dbReference type="InterPro" id="IPR010131">
    <property type="entry name" value="MdtP/NodT-like"/>
</dbReference>